<keyword evidence="2" id="KW-1185">Reference proteome</keyword>
<evidence type="ECO:0000313" key="1">
    <source>
        <dbReference type="EMBL" id="GBP76667.1"/>
    </source>
</evidence>
<gene>
    <name evidence="1" type="ORF">EVAR_51152_1</name>
</gene>
<proteinExistence type="predicted"/>
<protein>
    <submittedName>
        <fullName evidence="1">Uncharacterized protein</fullName>
    </submittedName>
</protein>
<dbReference type="AlphaFoldDB" id="A0A4C1YQI2"/>
<sequence length="93" mass="11062">MGYCSLILANIMIPLSTNTSQSAHFFPCYPPHVTSTSKYLNIKGQPRRTQTRRLRLIKHLRIDRYFKLLVRTWKELMPCLDTRPRALIKRFEL</sequence>
<dbReference type="EMBL" id="BGZK01001297">
    <property type="protein sequence ID" value="GBP76667.1"/>
    <property type="molecule type" value="Genomic_DNA"/>
</dbReference>
<dbReference type="Proteomes" id="UP000299102">
    <property type="component" value="Unassembled WGS sequence"/>
</dbReference>
<evidence type="ECO:0000313" key="2">
    <source>
        <dbReference type="Proteomes" id="UP000299102"/>
    </source>
</evidence>
<organism evidence="1 2">
    <name type="scientific">Eumeta variegata</name>
    <name type="common">Bagworm moth</name>
    <name type="synonym">Eumeta japonica</name>
    <dbReference type="NCBI Taxonomy" id="151549"/>
    <lineage>
        <taxon>Eukaryota</taxon>
        <taxon>Metazoa</taxon>
        <taxon>Ecdysozoa</taxon>
        <taxon>Arthropoda</taxon>
        <taxon>Hexapoda</taxon>
        <taxon>Insecta</taxon>
        <taxon>Pterygota</taxon>
        <taxon>Neoptera</taxon>
        <taxon>Endopterygota</taxon>
        <taxon>Lepidoptera</taxon>
        <taxon>Glossata</taxon>
        <taxon>Ditrysia</taxon>
        <taxon>Tineoidea</taxon>
        <taxon>Psychidae</taxon>
        <taxon>Oiketicinae</taxon>
        <taxon>Eumeta</taxon>
    </lineage>
</organism>
<name>A0A4C1YQI2_EUMVA</name>
<accession>A0A4C1YQI2</accession>
<comment type="caution">
    <text evidence="1">The sequence shown here is derived from an EMBL/GenBank/DDBJ whole genome shotgun (WGS) entry which is preliminary data.</text>
</comment>
<reference evidence="1 2" key="1">
    <citation type="journal article" date="2019" name="Commun. Biol.">
        <title>The bagworm genome reveals a unique fibroin gene that provides high tensile strength.</title>
        <authorList>
            <person name="Kono N."/>
            <person name="Nakamura H."/>
            <person name="Ohtoshi R."/>
            <person name="Tomita M."/>
            <person name="Numata K."/>
            <person name="Arakawa K."/>
        </authorList>
    </citation>
    <scope>NUCLEOTIDE SEQUENCE [LARGE SCALE GENOMIC DNA]</scope>
</reference>